<dbReference type="EMBL" id="JXTC01000159">
    <property type="protein sequence ID" value="PON84646.1"/>
    <property type="molecule type" value="Genomic_DNA"/>
</dbReference>
<evidence type="ECO:0000313" key="6">
    <source>
        <dbReference type="Proteomes" id="UP000237000"/>
    </source>
</evidence>
<evidence type="ECO:0000256" key="2">
    <source>
        <dbReference type="RuleBase" id="RU003633"/>
    </source>
</evidence>
<dbReference type="InParanoid" id="A0A2P5EGH9"/>
<dbReference type="STRING" id="63057.A0A2P5EGH9"/>
<dbReference type="InterPro" id="IPR001099">
    <property type="entry name" value="Chalcone/stilbene_synt_N"/>
</dbReference>
<dbReference type="Gene3D" id="3.40.47.10">
    <property type="match status" value="2"/>
</dbReference>
<organism evidence="5 6">
    <name type="scientific">Trema orientale</name>
    <name type="common">Charcoal tree</name>
    <name type="synonym">Celtis orientalis</name>
    <dbReference type="NCBI Taxonomy" id="63057"/>
    <lineage>
        <taxon>Eukaryota</taxon>
        <taxon>Viridiplantae</taxon>
        <taxon>Streptophyta</taxon>
        <taxon>Embryophyta</taxon>
        <taxon>Tracheophyta</taxon>
        <taxon>Spermatophyta</taxon>
        <taxon>Magnoliopsida</taxon>
        <taxon>eudicotyledons</taxon>
        <taxon>Gunneridae</taxon>
        <taxon>Pentapetalae</taxon>
        <taxon>rosids</taxon>
        <taxon>fabids</taxon>
        <taxon>Rosales</taxon>
        <taxon>Cannabaceae</taxon>
        <taxon>Trema</taxon>
    </lineage>
</organism>
<evidence type="ECO:0000256" key="1">
    <source>
        <dbReference type="ARBA" id="ARBA00005531"/>
    </source>
</evidence>
<dbReference type="PROSITE" id="PS00441">
    <property type="entry name" value="CHALCONE_SYNTH"/>
    <property type="match status" value="1"/>
</dbReference>
<protein>
    <submittedName>
        <fullName evidence="5">Thiolase-like</fullName>
    </submittedName>
</protein>
<reference evidence="6" key="1">
    <citation type="submission" date="2016-06" db="EMBL/GenBank/DDBJ databases">
        <title>Parallel loss of symbiosis genes in relatives of nitrogen-fixing non-legume Parasponia.</title>
        <authorList>
            <person name="Van Velzen R."/>
            <person name="Holmer R."/>
            <person name="Bu F."/>
            <person name="Rutten L."/>
            <person name="Van Zeijl A."/>
            <person name="Liu W."/>
            <person name="Santuari L."/>
            <person name="Cao Q."/>
            <person name="Sharma T."/>
            <person name="Shen D."/>
            <person name="Roswanjaya Y."/>
            <person name="Wardhani T."/>
            <person name="Kalhor M.S."/>
            <person name="Jansen J."/>
            <person name="Van den Hoogen J."/>
            <person name="Gungor B."/>
            <person name="Hartog M."/>
            <person name="Hontelez J."/>
            <person name="Verver J."/>
            <person name="Yang W.-C."/>
            <person name="Schijlen E."/>
            <person name="Repin R."/>
            <person name="Schilthuizen M."/>
            <person name="Schranz E."/>
            <person name="Heidstra R."/>
            <person name="Miyata K."/>
            <person name="Fedorova E."/>
            <person name="Kohlen W."/>
            <person name="Bisseling T."/>
            <person name="Smit S."/>
            <person name="Geurts R."/>
        </authorList>
    </citation>
    <scope>NUCLEOTIDE SEQUENCE [LARGE SCALE GENOMIC DNA]</scope>
    <source>
        <strain evidence="6">cv. RG33-2</strain>
    </source>
</reference>
<dbReference type="Pfam" id="PF02797">
    <property type="entry name" value="Chal_sti_synt_C"/>
    <property type="match status" value="1"/>
</dbReference>
<dbReference type="OrthoDB" id="1558779at2759"/>
<comment type="similarity">
    <text evidence="1 2">Belongs to the thiolase-like superfamily. Chalcone/stilbene synthases family.</text>
</comment>
<dbReference type="Proteomes" id="UP000237000">
    <property type="component" value="Unassembled WGS sequence"/>
</dbReference>
<dbReference type="AlphaFoldDB" id="A0A2P5EGH9"/>
<keyword evidence="6" id="KW-1185">Reference proteome</keyword>
<dbReference type="GO" id="GO:0016747">
    <property type="term" value="F:acyltransferase activity, transferring groups other than amino-acyl groups"/>
    <property type="evidence" value="ECO:0007669"/>
    <property type="project" value="InterPro"/>
</dbReference>
<sequence length="254" mass="27639">MPGAEFQLIKSLGLKPTVKRVMLYHQGCFAGGTVLRIAKDLAENNAGARVLVVCSEITVSTFRGPSEDDMACLVGQAIFGDGAAAVVIGADDHKLLPDETPLFRLVSASQTIIPSSEGAIEGRVREVGLTFHLSHKVPKVIGENIEKYLEDVFGPFGISDWNSLFWAPHPGGAAILREIEGRVGLGKEKLRATWHVLSEYGNMSSACVFFILDEMRKKSFEEGKGSSGEFCLGLDLGSRWRPLFCRVSLIVEEN</sequence>
<evidence type="ECO:0000313" key="5">
    <source>
        <dbReference type="EMBL" id="PON84646.1"/>
    </source>
</evidence>
<proteinExistence type="inferred from homology"/>
<evidence type="ECO:0000259" key="3">
    <source>
        <dbReference type="Pfam" id="PF00195"/>
    </source>
</evidence>
<dbReference type="CDD" id="cd00831">
    <property type="entry name" value="CHS_like"/>
    <property type="match status" value="1"/>
</dbReference>
<dbReference type="InterPro" id="IPR011141">
    <property type="entry name" value="Polyketide_synthase_type-III"/>
</dbReference>
<name>A0A2P5EGH9_TREOI</name>
<keyword evidence="2" id="KW-0012">Acyltransferase</keyword>
<dbReference type="PANTHER" id="PTHR11877">
    <property type="entry name" value="HYDROXYMETHYLGLUTARYL-COA SYNTHASE"/>
    <property type="match status" value="1"/>
</dbReference>
<accession>A0A2P5EGH9</accession>
<keyword evidence="2" id="KW-0808">Transferase</keyword>
<dbReference type="InterPro" id="IPR018088">
    <property type="entry name" value="Chalcone/stilbene_synthase_AS"/>
</dbReference>
<gene>
    <name evidence="5" type="ORF">TorRG33x02_195850</name>
</gene>
<dbReference type="SUPFAM" id="SSF53901">
    <property type="entry name" value="Thiolase-like"/>
    <property type="match status" value="2"/>
</dbReference>
<comment type="caution">
    <text evidence="5">The sequence shown here is derived from an EMBL/GenBank/DDBJ whole genome shotgun (WGS) entry which is preliminary data.</text>
</comment>
<feature type="domain" description="Chalcone/stilbene synthase N-terminal" evidence="3">
    <location>
        <begin position="1"/>
        <end position="91"/>
    </location>
</feature>
<dbReference type="InterPro" id="IPR016039">
    <property type="entry name" value="Thiolase-like"/>
</dbReference>
<dbReference type="InterPro" id="IPR012328">
    <property type="entry name" value="Chalcone/stilbene_synt_C"/>
</dbReference>
<dbReference type="FunFam" id="3.40.47.10:FF:000014">
    <property type="entry name" value="Chalcone synthase 1"/>
    <property type="match status" value="1"/>
</dbReference>
<dbReference type="GO" id="GO:0030639">
    <property type="term" value="P:polyketide biosynthetic process"/>
    <property type="evidence" value="ECO:0007669"/>
    <property type="project" value="TreeGrafter"/>
</dbReference>
<dbReference type="Pfam" id="PF00195">
    <property type="entry name" value="Chal_sti_synt_N"/>
    <property type="match status" value="1"/>
</dbReference>
<feature type="domain" description="Chalcone/stilbene synthase C-terminal" evidence="4">
    <location>
        <begin position="105"/>
        <end position="230"/>
    </location>
</feature>
<dbReference type="PANTHER" id="PTHR11877:SF80">
    <property type="entry name" value="CHALCONE SYNTHASE 1"/>
    <property type="match status" value="1"/>
</dbReference>
<evidence type="ECO:0000259" key="4">
    <source>
        <dbReference type="Pfam" id="PF02797"/>
    </source>
</evidence>